<comment type="pathway">
    <text evidence="2 9">Amino-acid biosynthesis; L-histidine biosynthesis; L-histidine from 5-phospho-alpha-D-ribose 1-diphosphate: step 2/9.</text>
</comment>
<evidence type="ECO:0000256" key="9">
    <source>
        <dbReference type="HAMAP-Rule" id="MF_01020"/>
    </source>
</evidence>
<dbReference type="EC" id="3.6.1.31" evidence="9"/>
<dbReference type="RefSeq" id="WP_340274819.1">
    <property type="nucleotide sequence ID" value="NZ_JBAKIA010000007.1"/>
</dbReference>
<keyword evidence="9" id="KW-0963">Cytoplasm</keyword>
<dbReference type="InterPro" id="IPR021130">
    <property type="entry name" value="PRib-ATP_PPHydrolase-like"/>
</dbReference>
<evidence type="ECO:0000256" key="2">
    <source>
        <dbReference type="ARBA" id="ARBA00005204"/>
    </source>
</evidence>
<evidence type="ECO:0000313" key="11">
    <source>
        <dbReference type="Proteomes" id="UP001385499"/>
    </source>
</evidence>
<comment type="subcellular location">
    <subcellularLocation>
        <location evidence="9">Cytoplasm</location>
    </subcellularLocation>
</comment>
<dbReference type="CDD" id="cd11534">
    <property type="entry name" value="NTP-PPase_HisIE_like"/>
    <property type="match status" value="1"/>
</dbReference>
<dbReference type="HAMAP" id="MF_01020">
    <property type="entry name" value="HisE"/>
    <property type="match status" value="1"/>
</dbReference>
<comment type="catalytic activity">
    <reaction evidence="1 9">
        <text>1-(5-phospho-beta-D-ribosyl)-ATP + H2O = 1-(5-phospho-beta-D-ribosyl)-5'-AMP + diphosphate + H(+)</text>
        <dbReference type="Rhea" id="RHEA:22828"/>
        <dbReference type="ChEBI" id="CHEBI:15377"/>
        <dbReference type="ChEBI" id="CHEBI:15378"/>
        <dbReference type="ChEBI" id="CHEBI:33019"/>
        <dbReference type="ChEBI" id="CHEBI:59457"/>
        <dbReference type="ChEBI" id="CHEBI:73183"/>
        <dbReference type="EC" id="3.6.1.31"/>
    </reaction>
</comment>
<dbReference type="NCBIfam" id="NF001613">
    <property type="entry name" value="PRK00400.1-5"/>
    <property type="match status" value="1"/>
</dbReference>
<comment type="caution">
    <text evidence="10">The sequence shown here is derived from an EMBL/GenBank/DDBJ whole genome shotgun (WGS) entry which is preliminary data.</text>
</comment>
<evidence type="ECO:0000256" key="7">
    <source>
        <dbReference type="ARBA" id="ARBA00022840"/>
    </source>
</evidence>
<sequence length="107" mass="11648">MTKFTLADLDAIIAKRADSNDEMSYTRKLIGKGVAKCAQKLGEEAVEAAIAAVQQDRDELTGEAADVLYHLLVVLKVADVALEDVMEELARRTGQTGLEEKASRLQD</sequence>
<evidence type="ECO:0000256" key="4">
    <source>
        <dbReference type="ARBA" id="ARBA00022605"/>
    </source>
</evidence>
<dbReference type="SUPFAM" id="SSF101386">
    <property type="entry name" value="all-alpha NTP pyrophosphatases"/>
    <property type="match status" value="1"/>
</dbReference>
<evidence type="ECO:0000313" key="10">
    <source>
        <dbReference type="EMBL" id="MEJ8474986.1"/>
    </source>
</evidence>
<organism evidence="10 11">
    <name type="scientific">Roseibium algae</name>
    <dbReference type="NCBI Taxonomy" id="3123038"/>
    <lineage>
        <taxon>Bacteria</taxon>
        <taxon>Pseudomonadati</taxon>
        <taxon>Pseudomonadota</taxon>
        <taxon>Alphaproteobacteria</taxon>
        <taxon>Hyphomicrobiales</taxon>
        <taxon>Stappiaceae</taxon>
        <taxon>Roseibium</taxon>
    </lineage>
</organism>
<keyword evidence="5 9" id="KW-0547">Nucleotide-binding</keyword>
<dbReference type="EMBL" id="JBAKIA010000007">
    <property type="protein sequence ID" value="MEJ8474986.1"/>
    <property type="molecule type" value="Genomic_DNA"/>
</dbReference>
<accession>A0ABU8TLG3</accession>
<evidence type="ECO:0000256" key="1">
    <source>
        <dbReference type="ARBA" id="ARBA00001460"/>
    </source>
</evidence>
<proteinExistence type="inferred from homology"/>
<keyword evidence="8 9" id="KW-0368">Histidine biosynthesis</keyword>
<evidence type="ECO:0000256" key="3">
    <source>
        <dbReference type="ARBA" id="ARBA00009392"/>
    </source>
</evidence>
<dbReference type="PANTHER" id="PTHR42945">
    <property type="entry name" value="HISTIDINE BIOSYNTHESIS BIFUNCTIONAL PROTEIN"/>
    <property type="match status" value="1"/>
</dbReference>
<dbReference type="Proteomes" id="UP001385499">
    <property type="component" value="Unassembled WGS sequence"/>
</dbReference>
<evidence type="ECO:0000256" key="6">
    <source>
        <dbReference type="ARBA" id="ARBA00022801"/>
    </source>
</evidence>
<keyword evidence="11" id="KW-1185">Reference proteome</keyword>
<evidence type="ECO:0000256" key="8">
    <source>
        <dbReference type="ARBA" id="ARBA00023102"/>
    </source>
</evidence>
<protein>
    <recommendedName>
        <fullName evidence="9">Phosphoribosyl-ATP pyrophosphatase</fullName>
        <shortName evidence="9">PRA-PH</shortName>
        <ecNumber evidence="9">3.6.1.31</ecNumber>
    </recommendedName>
</protein>
<comment type="similarity">
    <text evidence="3 9">Belongs to the PRA-PH family.</text>
</comment>
<gene>
    <name evidence="9" type="primary">hisE</name>
    <name evidence="10" type="ORF">V6575_12885</name>
</gene>
<keyword evidence="6 9" id="KW-0378">Hydrolase</keyword>
<keyword evidence="4 9" id="KW-0028">Amino-acid biosynthesis</keyword>
<dbReference type="Gene3D" id="1.10.287.1080">
    <property type="entry name" value="MazG-like"/>
    <property type="match status" value="1"/>
</dbReference>
<dbReference type="PANTHER" id="PTHR42945:SF1">
    <property type="entry name" value="HISTIDINE BIOSYNTHESIS BIFUNCTIONAL PROTEIN HIS7"/>
    <property type="match status" value="1"/>
</dbReference>
<name>A0ABU8TLG3_9HYPH</name>
<dbReference type="NCBIfam" id="TIGR03188">
    <property type="entry name" value="histidine_hisI"/>
    <property type="match status" value="1"/>
</dbReference>
<dbReference type="InterPro" id="IPR008179">
    <property type="entry name" value="HisE"/>
</dbReference>
<evidence type="ECO:0000256" key="5">
    <source>
        <dbReference type="ARBA" id="ARBA00022741"/>
    </source>
</evidence>
<dbReference type="Pfam" id="PF01503">
    <property type="entry name" value="PRA-PH"/>
    <property type="match status" value="1"/>
</dbReference>
<dbReference type="GO" id="GO:0004636">
    <property type="term" value="F:phosphoribosyl-ATP diphosphatase activity"/>
    <property type="evidence" value="ECO:0007669"/>
    <property type="project" value="UniProtKB-EC"/>
</dbReference>
<keyword evidence="7 9" id="KW-0067">ATP-binding</keyword>
<reference evidence="10 11" key="1">
    <citation type="submission" date="2024-02" db="EMBL/GenBank/DDBJ databases">
        <title>Roseibium algae sp. nov., isolated from marine alga (Grateloupia sp.), showing potential in myo-inositol conversion.</title>
        <authorList>
            <person name="Wang Y."/>
        </authorList>
    </citation>
    <scope>NUCLEOTIDE SEQUENCE [LARGE SCALE GENOMIC DNA]</scope>
    <source>
        <strain evidence="10 11">H3510</strain>
    </source>
</reference>